<dbReference type="InterPro" id="IPR011010">
    <property type="entry name" value="DNA_brk_join_enz"/>
</dbReference>
<gene>
    <name evidence="3" type="ORF">HMPREF0372_03116</name>
</gene>
<dbReference type="GO" id="GO:0015074">
    <property type="term" value="P:DNA integration"/>
    <property type="evidence" value="ECO:0007669"/>
    <property type="project" value="InterPro"/>
</dbReference>
<dbReference type="EMBL" id="AGCK01000251">
    <property type="protein sequence ID" value="EHM42540.1"/>
    <property type="molecule type" value="Genomic_DNA"/>
</dbReference>
<dbReference type="InterPro" id="IPR002104">
    <property type="entry name" value="Integrase_catalytic"/>
</dbReference>
<dbReference type="AlphaFoldDB" id="G9YUA7"/>
<feature type="domain" description="Tyr recombinase" evidence="2">
    <location>
        <begin position="1"/>
        <end position="107"/>
    </location>
</feature>
<proteinExistence type="predicted"/>
<evidence type="ECO:0000256" key="1">
    <source>
        <dbReference type="ARBA" id="ARBA00023172"/>
    </source>
</evidence>
<dbReference type="HOGENOM" id="CLU_2206167_0_0_9"/>
<reference evidence="3 4" key="1">
    <citation type="submission" date="2011-08" db="EMBL/GenBank/DDBJ databases">
        <authorList>
            <person name="Weinstock G."/>
            <person name="Sodergren E."/>
            <person name="Clifton S."/>
            <person name="Fulton L."/>
            <person name="Fulton B."/>
            <person name="Courtney L."/>
            <person name="Fronick C."/>
            <person name="Harrison M."/>
            <person name="Strong C."/>
            <person name="Farmer C."/>
            <person name="Delahaunty K."/>
            <person name="Markovic C."/>
            <person name="Hall O."/>
            <person name="Minx P."/>
            <person name="Tomlinson C."/>
            <person name="Mitreva M."/>
            <person name="Hou S."/>
            <person name="Chen J."/>
            <person name="Wollam A."/>
            <person name="Pepin K.H."/>
            <person name="Johnson M."/>
            <person name="Bhonagiri V."/>
            <person name="Zhang X."/>
            <person name="Suruliraj S."/>
            <person name="Warren W."/>
            <person name="Chinwalla A."/>
            <person name="Mardis E.R."/>
            <person name="Wilson R.K."/>
        </authorList>
    </citation>
    <scope>NUCLEOTIDE SEQUENCE [LARGE SCALE GENOMIC DNA]</scope>
    <source>
        <strain evidence="3 4">ATCC 29863</strain>
    </source>
</reference>
<dbReference type="InterPro" id="IPR013762">
    <property type="entry name" value="Integrase-like_cat_sf"/>
</dbReference>
<dbReference type="PROSITE" id="PS51898">
    <property type="entry name" value="TYR_RECOMBINASE"/>
    <property type="match status" value="1"/>
</dbReference>
<dbReference type="Proteomes" id="UP000004459">
    <property type="component" value="Unassembled WGS sequence"/>
</dbReference>
<evidence type="ECO:0000259" key="2">
    <source>
        <dbReference type="PROSITE" id="PS51898"/>
    </source>
</evidence>
<dbReference type="GO" id="GO:0003677">
    <property type="term" value="F:DNA binding"/>
    <property type="evidence" value="ECO:0007669"/>
    <property type="project" value="InterPro"/>
</dbReference>
<keyword evidence="1" id="KW-0233">DNA recombination</keyword>
<accession>G9YUA7</accession>
<evidence type="ECO:0000313" key="3">
    <source>
        <dbReference type="EMBL" id="EHM42540.1"/>
    </source>
</evidence>
<dbReference type="GeneID" id="63975122"/>
<dbReference type="GO" id="GO:0006310">
    <property type="term" value="P:DNA recombination"/>
    <property type="evidence" value="ECO:0007669"/>
    <property type="project" value="UniProtKB-KW"/>
</dbReference>
<sequence>MKILPLEHIRDDLEAARVWVLLHMFYLDLDNALRKGELAALRLDDVDIQGRTIPVRRQYVRNPDCSLELTHSKTENSVRQVSIPQAAVELLIQEHEKHPDRMVNLYK</sequence>
<protein>
    <recommendedName>
        <fullName evidence="2">Tyr recombinase domain-containing protein</fullName>
    </recommendedName>
</protein>
<dbReference type="SUPFAM" id="SSF56349">
    <property type="entry name" value="DNA breaking-rejoining enzymes"/>
    <property type="match status" value="1"/>
</dbReference>
<comment type="caution">
    <text evidence="3">The sequence shown here is derived from an EMBL/GenBank/DDBJ whole genome shotgun (WGS) entry which is preliminary data.</text>
</comment>
<evidence type="ECO:0000313" key="4">
    <source>
        <dbReference type="Proteomes" id="UP000004459"/>
    </source>
</evidence>
<dbReference type="Gene3D" id="1.10.443.10">
    <property type="entry name" value="Intergrase catalytic core"/>
    <property type="match status" value="1"/>
</dbReference>
<dbReference type="PATRIC" id="fig|411475.3.peg.2695"/>
<name>G9YUA7_FLAPL</name>
<organism evidence="3 4">
    <name type="scientific">Flavonifractor plautii ATCC 29863</name>
    <dbReference type="NCBI Taxonomy" id="411475"/>
    <lineage>
        <taxon>Bacteria</taxon>
        <taxon>Bacillati</taxon>
        <taxon>Bacillota</taxon>
        <taxon>Clostridia</taxon>
        <taxon>Eubacteriales</taxon>
        <taxon>Oscillospiraceae</taxon>
        <taxon>Flavonifractor</taxon>
    </lineage>
</organism>
<dbReference type="RefSeq" id="WP_007493435.1">
    <property type="nucleotide sequence ID" value="NZ_JH417816.1"/>
</dbReference>